<organism evidence="1 2">
    <name type="scientific">Mycena chlorophos</name>
    <name type="common">Agaric fungus</name>
    <name type="synonym">Agaricus chlorophos</name>
    <dbReference type="NCBI Taxonomy" id="658473"/>
    <lineage>
        <taxon>Eukaryota</taxon>
        <taxon>Fungi</taxon>
        <taxon>Dikarya</taxon>
        <taxon>Basidiomycota</taxon>
        <taxon>Agaricomycotina</taxon>
        <taxon>Agaricomycetes</taxon>
        <taxon>Agaricomycetidae</taxon>
        <taxon>Agaricales</taxon>
        <taxon>Marasmiineae</taxon>
        <taxon>Mycenaceae</taxon>
        <taxon>Mycena</taxon>
    </lineage>
</organism>
<keyword evidence="2" id="KW-1185">Reference proteome</keyword>
<dbReference type="EMBL" id="DF849801">
    <property type="protein sequence ID" value="GAT59053.1"/>
    <property type="molecule type" value="Genomic_DNA"/>
</dbReference>
<evidence type="ECO:0008006" key="3">
    <source>
        <dbReference type="Google" id="ProtNLM"/>
    </source>
</evidence>
<proteinExistence type="predicted"/>
<name>A0ABQ0M6S8_MYCCL</name>
<dbReference type="Proteomes" id="UP000815677">
    <property type="component" value="Unassembled WGS sequence"/>
</dbReference>
<evidence type="ECO:0000313" key="2">
    <source>
        <dbReference type="Proteomes" id="UP000815677"/>
    </source>
</evidence>
<sequence length="820" mass="91067">MSPGTTGSEEKRRACLIGSQALEPTLIMLDSLPVELVVEIFLRCMPPSPSVSEVDRIDLCAPRYAPLLLTQICSSWRNIALSTPILWSRFNVACNLANRRRHVAQLADLWLSRSGDCLLEVQLAGAMFEVASAESFVATLAQHASHIAVLALWVDNVALGRIDELRMTFSAIQELRLLSKRNGTHAATGIEEVWSASVAQSLASASTLCRLVLWGVPLSCFDLPSTHITSFCARQEDFNQVAHALQNLPNLVSLEAHLHLREADPQSESLPCTHGKLRSLSLEETRDGWLAEFQSSSALTRLTLPSLEELHWSCPDEDSSALDPFLDRSSVCLRKLHLYPMAIWAPGVDLPGTAVFKKPTLAGLQELGISSPKTDDFNRFCDVLGSDSTFLHELRRLIVSFPASRFRQGQNGTQDAPDPHAAIQHLAPAIRSRMALARGKPWTLRSLNINWGHSWDRQGAVSFFESAPELVEPFRALRTQGADVYVGGTSGNLRRTHSSHIFCKNTITIHPRVPLAQSRLSPPSNLAFCARISPCFQPSKTLRNLREASWNSDIKGKARLACDVPNGGLFPDASRRPRANNDAPNRSRVRVILAWPRYIKLRKARLGLTIRRRFPSTPPRPTSVDSFSLEPTTMSSVYSYSDDNKDILPGDIVAVTHNSVRREGLVVGAHIDYAGRQILEVQMDAGEVYNAWYPSVTRVRRTVSYARPSLGRSRTVERRIYCTSAHERMDIVEPAGRAGFSVFLEGKVSVWSPDFGRIICTRLFSLPSSPLHVADPSSSPLVSSRCTRYHSHYHDRNTHPNDNPPRFHDSDFICAIASLK</sequence>
<accession>A0ABQ0M6S8</accession>
<evidence type="ECO:0000313" key="1">
    <source>
        <dbReference type="EMBL" id="GAT59053.1"/>
    </source>
</evidence>
<protein>
    <recommendedName>
        <fullName evidence="3">F-box domain-containing protein</fullName>
    </recommendedName>
</protein>
<gene>
    <name evidence="1" type="ORF">MCHLO_15399</name>
</gene>
<reference evidence="1" key="1">
    <citation type="submission" date="2014-09" db="EMBL/GenBank/DDBJ databases">
        <title>Genome sequence of the luminous mushroom Mycena chlorophos for searching fungal bioluminescence genes.</title>
        <authorList>
            <person name="Tanaka Y."/>
            <person name="Kasuga D."/>
            <person name="Oba Y."/>
            <person name="Hase S."/>
            <person name="Sato K."/>
            <person name="Oba Y."/>
            <person name="Sakakibara Y."/>
        </authorList>
    </citation>
    <scope>NUCLEOTIDE SEQUENCE</scope>
</reference>
<dbReference type="SUPFAM" id="SSF52047">
    <property type="entry name" value="RNI-like"/>
    <property type="match status" value="1"/>
</dbReference>